<evidence type="ECO:0000313" key="1">
    <source>
        <dbReference type="EMBL" id="CCH74564.1"/>
    </source>
</evidence>
<keyword evidence="2" id="KW-1185">Reference proteome</keyword>
<proteinExistence type="predicted"/>
<dbReference type="AlphaFoldDB" id="W6K483"/>
<dbReference type="EMBL" id="CAJA01000399">
    <property type="protein sequence ID" value="CCH74564.1"/>
    <property type="molecule type" value="Genomic_DNA"/>
</dbReference>
<dbReference type="STRING" id="1193182.BN11_4580008"/>
<protein>
    <submittedName>
        <fullName evidence="1">Uncharacterized protein</fullName>
    </submittedName>
</protein>
<dbReference type="RefSeq" id="WP_048699933.1">
    <property type="nucleotide sequence ID" value="NZ_HG764815.1"/>
</dbReference>
<organism evidence="1 2">
    <name type="scientific">Nostocoides australiense Ben110</name>
    <dbReference type="NCBI Taxonomy" id="1193182"/>
    <lineage>
        <taxon>Bacteria</taxon>
        <taxon>Bacillati</taxon>
        <taxon>Actinomycetota</taxon>
        <taxon>Actinomycetes</taxon>
        <taxon>Micrococcales</taxon>
        <taxon>Intrasporangiaceae</taxon>
        <taxon>Nostocoides</taxon>
    </lineage>
</organism>
<gene>
    <name evidence="1" type="ORF">BN11_4580008</name>
</gene>
<accession>W6K483</accession>
<evidence type="ECO:0000313" key="2">
    <source>
        <dbReference type="Proteomes" id="UP000035763"/>
    </source>
</evidence>
<sequence>MMNTPFRSVTAAGNPLTHLVVTSPALRGTRPDELPATTLCGRAALEEIEDHPAEVQCPRCLDRAPAFMALPTYAVAL</sequence>
<dbReference type="Proteomes" id="UP000035763">
    <property type="component" value="Unassembled WGS sequence"/>
</dbReference>
<name>W6K483_9MICO</name>
<comment type="caution">
    <text evidence="1">The sequence shown here is derived from an EMBL/GenBank/DDBJ whole genome shotgun (WGS) entry which is preliminary data.</text>
</comment>
<reference evidence="1 2" key="1">
    <citation type="journal article" date="2013" name="ISME J.">
        <title>A metabolic model for members of the genus Tetrasphaera involved in enhanced biological phosphorus removal.</title>
        <authorList>
            <person name="Kristiansen R."/>
            <person name="Nguyen H.T.T."/>
            <person name="Saunders A.M."/>
            <person name="Nielsen J.L."/>
            <person name="Wimmer R."/>
            <person name="Le V.Q."/>
            <person name="McIlroy S.J."/>
            <person name="Petrovski S."/>
            <person name="Seviour R.J."/>
            <person name="Calteau A."/>
            <person name="Nielsen K.L."/>
            <person name="Nielsen P.H."/>
        </authorList>
    </citation>
    <scope>NUCLEOTIDE SEQUENCE [LARGE SCALE GENOMIC DNA]</scope>
    <source>
        <strain evidence="1 2">Ben110</strain>
    </source>
</reference>